<feature type="region of interest" description="Disordered" evidence="1">
    <location>
        <begin position="118"/>
        <end position="247"/>
    </location>
</feature>
<gene>
    <name evidence="3" type="ORF">BDV23DRAFT_177798</name>
</gene>
<dbReference type="Proteomes" id="UP000326877">
    <property type="component" value="Unassembled WGS sequence"/>
</dbReference>
<sequence>MYDSKRLSALLCLFLTAGPASVLSVPVAKYADKNKDYGIVSRQINSEAEAGSNWDISIPDGPSYTSGAYGSSSYHENPGKNGGSSFSSGADASDDTTIAIPDGPSVKMGNFAHYSYEETEPVPETFPTPTPTPKAPEPSPPPTKVPVQPILPPSPTPFVPTPPLTTAPAPAPPAPSPPAPSPPAPAPAPPVEGPEQPVEACPAPEPERQPQRQPQRQPAPEPVAVLEPTIPHSASPAEPASTCKCAA</sequence>
<organism evidence="3">
    <name type="scientific">Petromyces alliaceus</name>
    <name type="common">Aspergillus alliaceus</name>
    <dbReference type="NCBI Taxonomy" id="209559"/>
    <lineage>
        <taxon>Eukaryota</taxon>
        <taxon>Fungi</taxon>
        <taxon>Dikarya</taxon>
        <taxon>Ascomycota</taxon>
        <taxon>Pezizomycotina</taxon>
        <taxon>Eurotiomycetes</taxon>
        <taxon>Eurotiomycetidae</taxon>
        <taxon>Eurotiales</taxon>
        <taxon>Aspergillaceae</taxon>
        <taxon>Aspergillus</taxon>
        <taxon>Aspergillus subgen. Circumdati</taxon>
    </lineage>
</organism>
<accession>A0A5N7CQ68</accession>
<evidence type="ECO:0008006" key="4">
    <source>
        <dbReference type="Google" id="ProtNLM"/>
    </source>
</evidence>
<dbReference type="PRINTS" id="PR01217">
    <property type="entry name" value="PRICHEXTENSN"/>
</dbReference>
<name>A0A5N7CQ68_PETAA</name>
<protein>
    <recommendedName>
        <fullName evidence="4">Cell wall protein</fullName>
    </recommendedName>
</protein>
<keyword evidence="2" id="KW-0732">Signal</keyword>
<feature type="chain" id="PRO_5025062823" description="Cell wall protein" evidence="2">
    <location>
        <begin position="25"/>
        <end position="247"/>
    </location>
</feature>
<evidence type="ECO:0000256" key="2">
    <source>
        <dbReference type="SAM" id="SignalP"/>
    </source>
</evidence>
<feature type="region of interest" description="Disordered" evidence="1">
    <location>
        <begin position="68"/>
        <end position="106"/>
    </location>
</feature>
<evidence type="ECO:0000313" key="3">
    <source>
        <dbReference type="EMBL" id="KAE8396255.1"/>
    </source>
</evidence>
<feature type="compositionally biased region" description="Pro residues" evidence="1">
    <location>
        <begin position="124"/>
        <end position="192"/>
    </location>
</feature>
<dbReference type="AlphaFoldDB" id="A0A5N7CQ68"/>
<dbReference type="OrthoDB" id="4510425at2759"/>
<feature type="signal peptide" evidence="2">
    <location>
        <begin position="1"/>
        <end position="24"/>
    </location>
</feature>
<evidence type="ECO:0000256" key="1">
    <source>
        <dbReference type="SAM" id="MobiDB-lite"/>
    </source>
</evidence>
<proteinExistence type="predicted"/>
<dbReference type="EMBL" id="ML735215">
    <property type="protein sequence ID" value="KAE8396255.1"/>
    <property type="molecule type" value="Genomic_DNA"/>
</dbReference>
<reference evidence="3" key="1">
    <citation type="submission" date="2019-04" db="EMBL/GenBank/DDBJ databases">
        <title>Friends and foes A comparative genomics studyof 23 Aspergillus species from section Flavi.</title>
        <authorList>
            <consortium name="DOE Joint Genome Institute"/>
            <person name="Kjaerbolling I."/>
            <person name="Vesth T."/>
            <person name="Frisvad J.C."/>
            <person name="Nybo J.L."/>
            <person name="Theobald S."/>
            <person name="Kildgaard S."/>
            <person name="Isbrandt T."/>
            <person name="Kuo A."/>
            <person name="Sato A."/>
            <person name="Lyhne E.K."/>
            <person name="Kogle M.E."/>
            <person name="Wiebenga A."/>
            <person name="Kun R.S."/>
            <person name="Lubbers R.J."/>
            <person name="Makela M.R."/>
            <person name="Barry K."/>
            <person name="Chovatia M."/>
            <person name="Clum A."/>
            <person name="Daum C."/>
            <person name="Haridas S."/>
            <person name="He G."/>
            <person name="LaButti K."/>
            <person name="Lipzen A."/>
            <person name="Mondo S."/>
            <person name="Riley R."/>
            <person name="Salamov A."/>
            <person name="Simmons B.A."/>
            <person name="Magnuson J.K."/>
            <person name="Henrissat B."/>
            <person name="Mortensen U.H."/>
            <person name="Larsen T.O."/>
            <person name="Devries R.P."/>
            <person name="Grigoriev I.V."/>
            <person name="Machida M."/>
            <person name="Baker S.E."/>
            <person name="Andersen M.R."/>
        </authorList>
    </citation>
    <scope>NUCLEOTIDE SEQUENCE [LARGE SCALE GENOMIC DNA]</scope>
    <source>
        <strain evidence="3">IBT 14317</strain>
    </source>
</reference>